<dbReference type="EMBL" id="SDMP01000016">
    <property type="protein sequence ID" value="RYR01282.1"/>
    <property type="molecule type" value="Genomic_DNA"/>
</dbReference>
<gene>
    <name evidence="1" type="ORF">Ahy_B06g080146</name>
</gene>
<reference evidence="1 2" key="1">
    <citation type="submission" date="2019-01" db="EMBL/GenBank/DDBJ databases">
        <title>Sequencing of cultivated peanut Arachis hypogaea provides insights into genome evolution and oil improvement.</title>
        <authorList>
            <person name="Chen X."/>
        </authorList>
    </citation>
    <scope>NUCLEOTIDE SEQUENCE [LARGE SCALE GENOMIC DNA]</scope>
    <source>
        <strain evidence="2">cv. Fuhuasheng</strain>
        <tissue evidence="1">Leaves</tissue>
    </source>
</reference>
<keyword evidence="2" id="KW-1185">Reference proteome</keyword>
<dbReference type="PANTHER" id="PTHR36355">
    <property type="entry name" value="EXPRESSED PROTEIN"/>
    <property type="match status" value="1"/>
</dbReference>
<organism evidence="1 2">
    <name type="scientific">Arachis hypogaea</name>
    <name type="common">Peanut</name>
    <dbReference type="NCBI Taxonomy" id="3818"/>
    <lineage>
        <taxon>Eukaryota</taxon>
        <taxon>Viridiplantae</taxon>
        <taxon>Streptophyta</taxon>
        <taxon>Embryophyta</taxon>
        <taxon>Tracheophyta</taxon>
        <taxon>Spermatophyta</taxon>
        <taxon>Magnoliopsida</taxon>
        <taxon>eudicotyledons</taxon>
        <taxon>Gunneridae</taxon>
        <taxon>Pentapetalae</taxon>
        <taxon>rosids</taxon>
        <taxon>fabids</taxon>
        <taxon>Fabales</taxon>
        <taxon>Fabaceae</taxon>
        <taxon>Papilionoideae</taxon>
        <taxon>50 kb inversion clade</taxon>
        <taxon>dalbergioids sensu lato</taxon>
        <taxon>Dalbergieae</taxon>
        <taxon>Pterocarpus clade</taxon>
        <taxon>Arachis</taxon>
    </lineage>
</organism>
<evidence type="ECO:0000313" key="2">
    <source>
        <dbReference type="Proteomes" id="UP000289738"/>
    </source>
</evidence>
<dbReference type="OrthoDB" id="1731546at2759"/>
<sequence>MDTATADADAKVQHVTKKSSDELLRKFAELGSEETTRKKHLSLTISLKKPRGFRRDDHCDSPSGSAAAVVERRSLLPPGVSRRTALLRPLRARDIRNRSLLGTIQKTWRTTVQGASRVFIEKHYHRHKRLINDIV</sequence>
<proteinExistence type="predicted"/>
<dbReference type="AlphaFoldDB" id="A0A444YH63"/>
<evidence type="ECO:0000313" key="1">
    <source>
        <dbReference type="EMBL" id="RYR01282.1"/>
    </source>
</evidence>
<dbReference type="Proteomes" id="UP000289738">
    <property type="component" value="Chromosome B06"/>
</dbReference>
<name>A0A444YH63_ARAHY</name>
<protein>
    <submittedName>
        <fullName evidence="1">Uncharacterized protein</fullName>
    </submittedName>
</protein>
<dbReference type="PANTHER" id="PTHR36355:SF1">
    <property type="entry name" value="EXPRESSED PROTEIN"/>
    <property type="match status" value="1"/>
</dbReference>
<accession>A0A444YH63</accession>
<comment type="caution">
    <text evidence="1">The sequence shown here is derived from an EMBL/GenBank/DDBJ whole genome shotgun (WGS) entry which is preliminary data.</text>
</comment>